<dbReference type="PIRSF" id="PIRSF000525">
    <property type="entry name" value="SerC"/>
    <property type="match status" value="1"/>
</dbReference>
<dbReference type="InterPro" id="IPR022278">
    <property type="entry name" value="Pser_aminoTfrase"/>
</dbReference>
<sequence>MTQAETTDPTTLKLPDELQPSDGRFGCGPSKVRPEQLARLANEGAAVMGTSHRQKPVKSLVGRVREGLRELYSLPEGYEVVLGVGGTTAFWDAATFGLIRERSLHLTYGEFSSKFAKAAKTAPFLGDPVVVSAEPGDAPEPVSDPSVDLIGWAHNETSTGVMLPPSRPAGSENALIAVDATSGAGGLGFNASDVDVYYFAPQKSFASDGGLWLAAMSPAAIERVNEIGASDRWVPEFLSLPTALDNSRKDQTYNTPAVATLFMLADQIEWMNGQGGLSWCDARTKESSKRLYDWAEASEHATPFVTDPAKRSQVVGTIDFDDSIDAAAIAKALRANGIVDTEPYRKLGRNQLRIGMFPAIEPDDITQLTKSIDWVISKLS</sequence>
<keyword evidence="10 13" id="KW-0718">Serine biosynthesis</keyword>
<keyword evidence="17" id="KW-1185">Reference proteome</keyword>
<feature type="modified residue" description="N6-(pyridoxal phosphate)lysine" evidence="13">
    <location>
        <position position="203"/>
    </location>
</feature>
<evidence type="ECO:0000256" key="13">
    <source>
        <dbReference type="HAMAP-Rule" id="MF_00160"/>
    </source>
</evidence>
<feature type="binding site" evidence="13">
    <location>
        <position position="202"/>
    </location>
    <ligand>
        <name>pyridoxal 5'-phosphate</name>
        <dbReference type="ChEBI" id="CHEBI:597326"/>
    </ligand>
</feature>
<dbReference type="EMBL" id="JASAOF010000019">
    <property type="protein sequence ID" value="MDI2031635.1"/>
    <property type="molecule type" value="Genomic_DNA"/>
</dbReference>
<comment type="subcellular location">
    <subcellularLocation>
        <location evidence="13">Cytoplasm</location>
    </subcellularLocation>
</comment>
<feature type="compositionally biased region" description="Polar residues" evidence="14">
    <location>
        <begin position="1"/>
        <end position="10"/>
    </location>
</feature>
<comment type="catalytic activity">
    <reaction evidence="11 13">
        <text>4-(phosphooxy)-L-threonine + 2-oxoglutarate = (R)-3-hydroxy-2-oxo-4-phosphooxybutanoate + L-glutamate</text>
        <dbReference type="Rhea" id="RHEA:16573"/>
        <dbReference type="ChEBI" id="CHEBI:16810"/>
        <dbReference type="ChEBI" id="CHEBI:29985"/>
        <dbReference type="ChEBI" id="CHEBI:58452"/>
        <dbReference type="ChEBI" id="CHEBI:58538"/>
        <dbReference type="EC" id="2.6.1.52"/>
    </reaction>
</comment>
<comment type="catalytic activity">
    <reaction evidence="12 13">
        <text>O-phospho-L-serine + 2-oxoglutarate = 3-phosphooxypyruvate + L-glutamate</text>
        <dbReference type="Rhea" id="RHEA:14329"/>
        <dbReference type="ChEBI" id="CHEBI:16810"/>
        <dbReference type="ChEBI" id="CHEBI:18110"/>
        <dbReference type="ChEBI" id="CHEBI:29985"/>
        <dbReference type="ChEBI" id="CHEBI:57524"/>
        <dbReference type="EC" id="2.6.1.52"/>
    </reaction>
</comment>
<dbReference type="PANTHER" id="PTHR21152:SF40">
    <property type="entry name" value="ALANINE--GLYOXYLATE AMINOTRANSFERASE"/>
    <property type="match status" value="1"/>
</dbReference>
<reference evidence="16 17" key="1">
    <citation type="submission" date="2023-04" db="EMBL/GenBank/DDBJ databases">
        <title>Draft genome sequence of Saccharopolyspora sp. TS4A08 isolated from sweet potato rhizospheric soil.</title>
        <authorList>
            <person name="Suksaard P."/>
            <person name="Duangmal K."/>
        </authorList>
    </citation>
    <scope>NUCLEOTIDE SEQUENCE [LARGE SCALE GENOMIC DNA]</scope>
    <source>
        <strain evidence="16 17">TS4A08</strain>
    </source>
</reference>
<feature type="binding site" evidence="13">
    <location>
        <position position="157"/>
    </location>
    <ligand>
        <name>pyridoxal 5'-phosphate</name>
        <dbReference type="ChEBI" id="CHEBI:597326"/>
    </ligand>
</feature>
<dbReference type="InterPro" id="IPR015424">
    <property type="entry name" value="PyrdxlP-dep_Trfase"/>
</dbReference>
<evidence type="ECO:0000256" key="1">
    <source>
        <dbReference type="ARBA" id="ARBA00003483"/>
    </source>
</evidence>
<dbReference type="Gene3D" id="3.90.1150.10">
    <property type="entry name" value="Aspartate Aminotransferase, domain 1"/>
    <property type="match status" value="1"/>
</dbReference>
<dbReference type="Proteomes" id="UP001237595">
    <property type="component" value="Unassembled WGS sequence"/>
</dbReference>
<comment type="cofactor">
    <cofactor evidence="13">
        <name>pyridoxal 5'-phosphate</name>
        <dbReference type="ChEBI" id="CHEBI:597326"/>
    </cofactor>
    <text evidence="13">Binds 1 pyridoxal phosphate per subunit.</text>
</comment>
<feature type="region of interest" description="Disordered" evidence="14">
    <location>
        <begin position="1"/>
        <end position="21"/>
    </location>
</feature>
<accession>A0ABT6PUT6</accession>
<evidence type="ECO:0000259" key="15">
    <source>
        <dbReference type="Pfam" id="PF00266"/>
    </source>
</evidence>
<dbReference type="SUPFAM" id="SSF53383">
    <property type="entry name" value="PLP-dependent transferases"/>
    <property type="match status" value="1"/>
</dbReference>
<dbReference type="PANTHER" id="PTHR21152">
    <property type="entry name" value="AMINOTRANSFERASE CLASS V"/>
    <property type="match status" value="1"/>
</dbReference>
<dbReference type="InterPro" id="IPR000192">
    <property type="entry name" value="Aminotrans_V_dom"/>
</dbReference>
<feature type="domain" description="Aminotransferase class V" evidence="15">
    <location>
        <begin position="44"/>
        <end position="338"/>
    </location>
</feature>
<proteinExistence type="inferred from homology"/>
<dbReference type="InterPro" id="IPR006272">
    <property type="entry name" value="Pser_aminoTfrase_mycobac"/>
</dbReference>
<comment type="similarity">
    <text evidence="3 13">Belongs to the class-V pyridoxal-phosphate-dependent aminotransferase family. SerC subfamily.</text>
</comment>
<feature type="binding site" evidence="13">
    <location>
        <begin position="254"/>
        <end position="255"/>
    </location>
    <ligand>
        <name>pyridoxal 5'-phosphate</name>
        <dbReference type="ChEBI" id="CHEBI:597326"/>
    </ligand>
</feature>
<comment type="pathway">
    <text evidence="13">Cofactor biosynthesis; pyridoxine 5'-phosphate biosynthesis; pyridoxine 5'-phosphate from D-erythrose 4-phosphate: step 3/5.</text>
</comment>
<dbReference type="Gene3D" id="3.40.640.10">
    <property type="entry name" value="Type I PLP-dependent aspartate aminotransferase-like (Major domain)"/>
    <property type="match status" value="1"/>
</dbReference>
<evidence type="ECO:0000256" key="3">
    <source>
        <dbReference type="ARBA" id="ARBA00006904"/>
    </source>
</evidence>
<comment type="caution">
    <text evidence="16">The sequence shown here is derived from an EMBL/GenBank/DDBJ whole genome shotgun (WGS) entry which is preliminary data.</text>
</comment>
<dbReference type="HAMAP" id="MF_00160">
    <property type="entry name" value="SerC_aminotrans_5"/>
    <property type="match status" value="1"/>
</dbReference>
<evidence type="ECO:0000256" key="5">
    <source>
        <dbReference type="ARBA" id="ARBA00022576"/>
    </source>
</evidence>
<evidence type="ECO:0000256" key="8">
    <source>
        <dbReference type="ARBA" id="ARBA00022898"/>
    </source>
</evidence>
<evidence type="ECO:0000313" key="17">
    <source>
        <dbReference type="Proteomes" id="UP001237595"/>
    </source>
</evidence>
<evidence type="ECO:0000256" key="14">
    <source>
        <dbReference type="SAM" id="MobiDB-lite"/>
    </source>
</evidence>
<evidence type="ECO:0000256" key="4">
    <source>
        <dbReference type="ARBA" id="ARBA00022490"/>
    </source>
</evidence>
<dbReference type="RefSeq" id="WP_281457908.1">
    <property type="nucleotide sequence ID" value="NZ_JASAOF010000019.1"/>
</dbReference>
<comment type="function">
    <text evidence="1 13">Catalyzes the reversible conversion of 3-phosphohydroxypyruvate to phosphoserine and of 3-hydroxy-2-oxo-4-phosphonooxybutanoate to phosphohydroxythreonine.</text>
</comment>
<evidence type="ECO:0000256" key="6">
    <source>
        <dbReference type="ARBA" id="ARBA00022605"/>
    </source>
</evidence>
<evidence type="ECO:0000256" key="7">
    <source>
        <dbReference type="ARBA" id="ARBA00022679"/>
    </source>
</evidence>
<keyword evidence="5 13" id="KW-0032">Aminotransferase</keyword>
<dbReference type="EC" id="2.6.1.52" evidence="13"/>
<evidence type="ECO:0000256" key="2">
    <source>
        <dbReference type="ARBA" id="ARBA00005099"/>
    </source>
</evidence>
<gene>
    <name evidence="13 16" type="primary">serC</name>
    <name evidence="16" type="ORF">QFW96_23605</name>
</gene>
<protein>
    <recommendedName>
        <fullName evidence="13">Phosphoserine aminotransferase</fullName>
        <ecNumber evidence="13">2.6.1.52</ecNumber>
    </recommendedName>
    <alternativeName>
        <fullName evidence="13">Phosphohydroxythreonine aminotransferase</fullName>
        <shortName evidence="13">PSAT</shortName>
    </alternativeName>
</protein>
<dbReference type="InterPro" id="IPR015421">
    <property type="entry name" value="PyrdxlP-dep_Trfase_major"/>
</dbReference>
<dbReference type="NCBIfam" id="TIGR01366">
    <property type="entry name" value="serC_3"/>
    <property type="match status" value="1"/>
</dbReference>
<feature type="binding site" evidence="13">
    <location>
        <position position="111"/>
    </location>
    <ligand>
        <name>pyridoxal 5'-phosphate</name>
        <dbReference type="ChEBI" id="CHEBI:597326"/>
    </ligand>
</feature>
<comment type="pathway">
    <text evidence="2 13">Amino-acid biosynthesis; L-serine biosynthesis; L-serine from 3-phospho-D-glycerate: step 2/3.</text>
</comment>
<evidence type="ECO:0000256" key="10">
    <source>
        <dbReference type="ARBA" id="ARBA00023299"/>
    </source>
</evidence>
<comment type="caution">
    <text evidence="13">Lacks conserved residue(s) required for the propagation of feature annotation.</text>
</comment>
<keyword evidence="4 13" id="KW-0963">Cytoplasm</keyword>
<dbReference type="Pfam" id="PF00266">
    <property type="entry name" value="Aminotran_5"/>
    <property type="match status" value="1"/>
</dbReference>
<comment type="subunit">
    <text evidence="13">Homodimer.</text>
</comment>
<keyword evidence="8 13" id="KW-0663">Pyridoxal phosphate</keyword>
<keyword evidence="7 13" id="KW-0808">Transferase</keyword>
<evidence type="ECO:0000313" key="16">
    <source>
        <dbReference type="EMBL" id="MDI2031635.1"/>
    </source>
</evidence>
<feature type="binding site" evidence="13">
    <location>
        <position position="179"/>
    </location>
    <ligand>
        <name>pyridoxal 5'-phosphate</name>
        <dbReference type="ChEBI" id="CHEBI:597326"/>
    </ligand>
</feature>
<organism evidence="16 17">
    <name type="scientific">Saccharopolyspora ipomoeae</name>
    <dbReference type="NCBI Taxonomy" id="3042027"/>
    <lineage>
        <taxon>Bacteria</taxon>
        <taxon>Bacillati</taxon>
        <taxon>Actinomycetota</taxon>
        <taxon>Actinomycetes</taxon>
        <taxon>Pseudonocardiales</taxon>
        <taxon>Pseudonocardiaceae</taxon>
        <taxon>Saccharopolyspora</taxon>
    </lineage>
</organism>
<evidence type="ECO:0000256" key="9">
    <source>
        <dbReference type="ARBA" id="ARBA00023096"/>
    </source>
</evidence>
<dbReference type="InterPro" id="IPR015422">
    <property type="entry name" value="PyrdxlP-dep_Trfase_small"/>
</dbReference>
<keyword evidence="9 13" id="KW-0664">Pyridoxine biosynthesis</keyword>
<dbReference type="GO" id="GO:0004648">
    <property type="term" value="F:O-phospho-L-serine:2-oxoglutarate aminotransferase activity"/>
    <property type="evidence" value="ECO:0007669"/>
    <property type="project" value="UniProtKB-EC"/>
</dbReference>
<name>A0ABT6PUT6_9PSEU</name>
<keyword evidence="6 13" id="KW-0028">Amino-acid biosynthesis</keyword>
<evidence type="ECO:0000256" key="12">
    <source>
        <dbReference type="ARBA" id="ARBA00049007"/>
    </source>
</evidence>
<feature type="binding site" evidence="13">
    <location>
        <position position="53"/>
    </location>
    <ligand>
        <name>L-glutamate</name>
        <dbReference type="ChEBI" id="CHEBI:29985"/>
    </ligand>
</feature>
<evidence type="ECO:0000256" key="11">
    <source>
        <dbReference type="ARBA" id="ARBA00047630"/>
    </source>
</evidence>